<dbReference type="OMA" id="VREDAWC"/>
<dbReference type="SMART" id="SM00324">
    <property type="entry name" value="RhoGAP"/>
    <property type="match status" value="1"/>
</dbReference>
<reference evidence="8" key="2">
    <citation type="submission" date="2010-04" db="EMBL/GenBank/DDBJ databases">
        <authorList>
            <person name="Buell R."/>
            <person name="Hamilton J."/>
            <person name="Hostetler J."/>
        </authorList>
    </citation>
    <scope>NUCLEOTIDE SEQUENCE [LARGE SCALE GENOMIC DNA]</scope>
    <source>
        <strain evidence="8">DAOM:BR144</strain>
    </source>
</reference>
<feature type="domain" description="Rho-GAP" evidence="6">
    <location>
        <begin position="614"/>
        <end position="792"/>
    </location>
</feature>
<dbReference type="HOGENOM" id="CLU_006779_3_0_1"/>
<evidence type="ECO:0000256" key="5">
    <source>
        <dbReference type="SAM" id="MobiDB-lite"/>
    </source>
</evidence>
<dbReference type="AlphaFoldDB" id="K3W5H2"/>
<reference evidence="7" key="3">
    <citation type="submission" date="2015-02" db="UniProtKB">
        <authorList>
            <consortium name="EnsemblProtists"/>
        </authorList>
    </citation>
    <scope>IDENTIFICATION</scope>
    <source>
        <strain evidence="7">DAOM BR144</strain>
    </source>
</reference>
<dbReference type="Pfam" id="PF21310">
    <property type="entry name" value="OCRL-like_ASH"/>
    <property type="match status" value="1"/>
</dbReference>
<dbReference type="InterPro" id="IPR036691">
    <property type="entry name" value="Endo/exonu/phosph_ase_sf"/>
</dbReference>
<dbReference type="InterPro" id="IPR013783">
    <property type="entry name" value="Ig-like_fold"/>
</dbReference>
<dbReference type="EnsemblProtists" id="PYU1_T000213">
    <property type="protein sequence ID" value="PYU1_T000213"/>
    <property type="gene ID" value="PYU1_G000213"/>
</dbReference>
<organism evidence="7 8">
    <name type="scientific">Globisporangium ultimum (strain ATCC 200006 / CBS 805.95 / DAOM BR144)</name>
    <name type="common">Pythium ultimum</name>
    <dbReference type="NCBI Taxonomy" id="431595"/>
    <lineage>
        <taxon>Eukaryota</taxon>
        <taxon>Sar</taxon>
        <taxon>Stramenopiles</taxon>
        <taxon>Oomycota</taxon>
        <taxon>Peronosporomycetes</taxon>
        <taxon>Pythiales</taxon>
        <taxon>Pythiaceae</taxon>
        <taxon>Globisporangium</taxon>
    </lineage>
</organism>
<dbReference type="Gene3D" id="1.10.555.10">
    <property type="entry name" value="Rho GTPase activation protein"/>
    <property type="match status" value="1"/>
</dbReference>
<dbReference type="EMBL" id="GL376636">
    <property type="status" value="NOT_ANNOTATED_CDS"/>
    <property type="molecule type" value="Genomic_DNA"/>
</dbReference>
<protein>
    <recommendedName>
        <fullName evidence="6">Rho-GAP domain-containing protein</fullName>
    </recommendedName>
</protein>
<dbReference type="VEuPathDB" id="FungiDB:PYU1_G000213"/>
<dbReference type="FunFam" id="2.60.40.10:FF:000132">
    <property type="entry name" value="Inositol polyphosphate 5-phosphatase OCRL-1 isoform b"/>
    <property type="match status" value="1"/>
</dbReference>
<dbReference type="Pfam" id="PF00620">
    <property type="entry name" value="RhoGAP"/>
    <property type="match status" value="1"/>
</dbReference>
<dbReference type="SUPFAM" id="SSF48350">
    <property type="entry name" value="GTPase activation domain, GAP"/>
    <property type="match status" value="1"/>
</dbReference>
<dbReference type="SUPFAM" id="SSF56219">
    <property type="entry name" value="DNase I-like"/>
    <property type="match status" value="1"/>
</dbReference>
<evidence type="ECO:0000256" key="2">
    <source>
        <dbReference type="ARBA" id="ARBA00004580"/>
    </source>
</evidence>
<dbReference type="GO" id="GO:0004439">
    <property type="term" value="F:phosphatidylinositol-4,5-bisphosphate 5-phosphatase activity"/>
    <property type="evidence" value="ECO:0007669"/>
    <property type="project" value="TreeGrafter"/>
</dbReference>
<dbReference type="InterPro" id="IPR046985">
    <property type="entry name" value="IP5"/>
</dbReference>
<feature type="region of interest" description="Disordered" evidence="5">
    <location>
        <begin position="779"/>
        <end position="809"/>
    </location>
</feature>
<dbReference type="InterPro" id="IPR000300">
    <property type="entry name" value="IPPc"/>
</dbReference>
<dbReference type="GO" id="GO:0007165">
    <property type="term" value="P:signal transduction"/>
    <property type="evidence" value="ECO:0007669"/>
    <property type="project" value="InterPro"/>
</dbReference>
<dbReference type="InterPro" id="IPR008936">
    <property type="entry name" value="Rho_GTPase_activation_prot"/>
</dbReference>
<dbReference type="Proteomes" id="UP000019132">
    <property type="component" value="Unassembled WGS sequence"/>
</dbReference>
<keyword evidence="3" id="KW-0967">Endosome</keyword>
<dbReference type="PANTHER" id="PTHR11200:SF300">
    <property type="entry name" value="TYPE II INOSITOL 1,4,5-TRISPHOSPHATE 5-PHOSPHATASE"/>
    <property type="match status" value="1"/>
</dbReference>
<dbReference type="GO" id="GO:0046856">
    <property type="term" value="P:phosphatidylinositol dephosphorylation"/>
    <property type="evidence" value="ECO:0007669"/>
    <property type="project" value="InterPro"/>
</dbReference>
<evidence type="ECO:0000313" key="8">
    <source>
        <dbReference type="Proteomes" id="UP000019132"/>
    </source>
</evidence>
<reference evidence="8" key="1">
    <citation type="journal article" date="2010" name="Genome Biol.">
        <title>Genome sequence of the necrotrophic plant pathogen Pythium ultimum reveals original pathogenicity mechanisms and effector repertoire.</title>
        <authorList>
            <person name="Levesque C.A."/>
            <person name="Brouwer H."/>
            <person name="Cano L."/>
            <person name="Hamilton J.P."/>
            <person name="Holt C."/>
            <person name="Huitema E."/>
            <person name="Raffaele S."/>
            <person name="Robideau G.P."/>
            <person name="Thines M."/>
            <person name="Win J."/>
            <person name="Zerillo M.M."/>
            <person name="Beakes G.W."/>
            <person name="Boore J.L."/>
            <person name="Busam D."/>
            <person name="Dumas B."/>
            <person name="Ferriera S."/>
            <person name="Fuerstenberg S.I."/>
            <person name="Gachon C.M."/>
            <person name="Gaulin E."/>
            <person name="Govers F."/>
            <person name="Grenville-Briggs L."/>
            <person name="Horner N."/>
            <person name="Hostetler J."/>
            <person name="Jiang R.H."/>
            <person name="Johnson J."/>
            <person name="Krajaejun T."/>
            <person name="Lin H."/>
            <person name="Meijer H.J."/>
            <person name="Moore B."/>
            <person name="Morris P."/>
            <person name="Phuntmart V."/>
            <person name="Puiu D."/>
            <person name="Shetty J."/>
            <person name="Stajich J.E."/>
            <person name="Tripathy S."/>
            <person name="Wawra S."/>
            <person name="van West P."/>
            <person name="Whitty B.R."/>
            <person name="Coutinho P.M."/>
            <person name="Henrissat B."/>
            <person name="Martin F."/>
            <person name="Thomas P.D."/>
            <person name="Tyler B.M."/>
            <person name="De Vries R.P."/>
            <person name="Kamoun S."/>
            <person name="Yandell M."/>
            <person name="Tisserat N."/>
            <person name="Buell C.R."/>
        </authorList>
    </citation>
    <scope>NUCLEOTIDE SEQUENCE</scope>
    <source>
        <strain evidence="8">DAOM:BR144</strain>
    </source>
</reference>
<dbReference type="STRING" id="431595.K3W5H2"/>
<dbReference type="PANTHER" id="PTHR11200">
    <property type="entry name" value="INOSITOL 5-PHOSPHATASE"/>
    <property type="match status" value="1"/>
</dbReference>
<evidence type="ECO:0000313" key="7">
    <source>
        <dbReference type="EnsemblProtists" id="PYU1_T000213"/>
    </source>
</evidence>
<feature type="compositionally biased region" description="Low complexity" evidence="5">
    <location>
        <begin position="11"/>
        <end position="23"/>
    </location>
</feature>
<feature type="region of interest" description="Disordered" evidence="5">
    <location>
        <begin position="1"/>
        <end position="23"/>
    </location>
</feature>
<dbReference type="Pfam" id="PF22669">
    <property type="entry name" value="Exo_endo_phos2"/>
    <property type="match status" value="1"/>
</dbReference>
<dbReference type="SMART" id="SM00128">
    <property type="entry name" value="IPPc"/>
    <property type="match status" value="1"/>
</dbReference>
<dbReference type="eggNOG" id="KOG0565">
    <property type="taxonomic scope" value="Eukaryota"/>
</dbReference>
<evidence type="ECO:0000256" key="1">
    <source>
        <dbReference type="ARBA" id="ARBA00004146"/>
    </source>
</evidence>
<name>K3W5H2_GLOUD</name>
<dbReference type="InterPro" id="IPR000198">
    <property type="entry name" value="RhoGAP_dom"/>
</dbReference>
<sequence>MSFSMLGGPPSTTSTSSSRSSIGSVASSSSLAANGKYYNPVVMSFIRDDWVQQQLRLRQHAYTAFQKTSVVVGTWNVNAKKPLAQAEAAKILLWIQQQQQASGSPQALPDIIALGFQEIVDLNAVNVVVNSTVSAQRSSAWEESILYALNNHLVGPQQQQKYKVVMEKHLVGILLLVFVKSEHFQHVKEERGATAGVGIMGMMGNKGGAAIRMNFYDSTLCFVCAHLAAHRENVSGRNSDYANILSKVEFADNDDGYGNDTSSAALSPTCCFVYDGDVDDRLFNGEPAILNHDFVFWLGDLNYRINEDIPTEAVFQHAESGVYTELLQRDQLIIERKRCNVLHGFEEGPIKFPPTYKYQAGTSMYEKRPEKKLRAPAWCDRILWKAKLPEQVMLKHYNAVSALDLSDHKPVHAFFDVEIRHQVEAKKNQVLREIMMQLDKWENENMPKVRLIQSDGVQLSSGMLGYTHLKYGLDQTKTLFVENTGVVVAHFRFIPKLEETLLCKPWLSVSPTFGMIPPKEKMEIRITAHVNEAVAHGLTSGTETLDDTMILRVENGRDYFLVISGQYDNSCFGNSLEQLVVNSEPVRQVKHLLANAAGSSMFSVGGSGLSNPILPQSQRAEDPSNAQKIPKELWRMVNDIYQNYMNEKNLFVEAGNKQEVAILREALDTGRAFPAHSGYSTAELLIGWLQSLRQSVVPNETLTNAVVAGNGNVAQSCCVLLDGLPPVRFNVVVYLVSFLKELLKHRNTNKLTPEKLAFVFSRCLVSQCRISQDLNLMQGTSSGDSSQPSSSPPYSGSSNASTASCSSNQTSMLLPEDKLRRNAREIEIAQWNATQRGEKMEHMLLHMITTSTL</sequence>
<dbReference type="InParanoid" id="K3W5H2"/>
<evidence type="ECO:0000259" key="6">
    <source>
        <dbReference type="PROSITE" id="PS50238"/>
    </source>
</evidence>
<comment type="subcellular location">
    <subcellularLocation>
        <location evidence="2">Cytoplasmic vesicle</location>
        <location evidence="2">Phagosome membrane</location>
    </subcellularLocation>
    <subcellularLocation>
        <location evidence="1">Early endosome membrane</location>
    </subcellularLocation>
</comment>
<keyword evidence="8" id="KW-1185">Reference proteome</keyword>
<evidence type="ECO:0000256" key="4">
    <source>
        <dbReference type="ARBA" id="ARBA00023329"/>
    </source>
</evidence>
<dbReference type="GO" id="GO:0030670">
    <property type="term" value="C:phagocytic vesicle membrane"/>
    <property type="evidence" value="ECO:0007669"/>
    <property type="project" value="UniProtKB-SubCell"/>
</dbReference>
<evidence type="ECO:0000256" key="3">
    <source>
        <dbReference type="ARBA" id="ARBA00022753"/>
    </source>
</evidence>
<dbReference type="GO" id="GO:0031901">
    <property type="term" value="C:early endosome membrane"/>
    <property type="evidence" value="ECO:0007669"/>
    <property type="project" value="UniProtKB-SubCell"/>
</dbReference>
<dbReference type="PROSITE" id="PS50238">
    <property type="entry name" value="RHOGAP"/>
    <property type="match status" value="1"/>
</dbReference>
<accession>K3W5H2</accession>
<keyword evidence="4" id="KW-0968">Cytoplasmic vesicle</keyword>
<proteinExistence type="predicted"/>
<dbReference type="Gene3D" id="3.60.10.10">
    <property type="entry name" value="Endonuclease/exonuclease/phosphatase"/>
    <property type="match status" value="1"/>
</dbReference>
<dbReference type="InterPro" id="IPR048869">
    <property type="entry name" value="OCRL-1_2_ASH"/>
</dbReference>
<dbReference type="Gene3D" id="2.60.40.10">
    <property type="entry name" value="Immunoglobulins"/>
    <property type="match status" value="1"/>
</dbReference>